<protein>
    <submittedName>
        <fullName evidence="4">TetR family transcriptional regulator</fullName>
    </submittedName>
</protein>
<evidence type="ECO:0000313" key="4">
    <source>
        <dbReference type="EMBL" id="MFM2485214.1"/>
    </source>
</evidence>
<accession>A0ABW9G762</accession>
<keyword evidence="1 2" id="KW-0238">DNA-binding</keyword>
<proteinExistence type="predicted"/>
<dbReference type="Proteomes" id="UP001629953">
    <property type="component" value="Unassembled WGS sequence"/>
</dbReference>
<dbReference type="Gene3D" id="1.10.357.10">
    <property type="entry name" value="Tetracycline Repressor, domain 2"/>
    <property type="match status" value="1"/>
</dbReference>
<dbReference type="InterPro" id="IPR009057">
    <property type="entry name" value="Homeodomain-like_sf"/>
</dbReference>
<sequence length="192" mass="21838">MSNLRERRRLETAREIQQTTIELIQKHGFDQVTTGAISRHLGISHRTFFNYYANKESALIGLGPKIPEEAIARFLANSDQSNQSLKQLMLENTLDIEPHRTVLLTMQEIINDHPKVSQLQLVGMAKMREELGQVLAQKYPDSSPLALNILAEILLYSSWTSVLLWLNESVELELAFEKSWSALGDVTKVFMS</sequence>
<evidence type="ECO:0000313" key="5">
    <source>
        <dbReference type="Proteomes" id="UP001629953"/>
    </source>
</evidence>
<comment type="caution">
    <text evidence="4">The sequence shown here is derived from an EMBL/GenBank/DDBJ whole genome shotgun (WGS) entry which is preliminary data.</text>
</comment>
<dbReference type="SUPFAM" id="SSF46689">
    <property type="entry name" value="Homeodomain-like"/>
    <property type="match status" value="1"/>
</dbReference>
<dbReference type="EMBL" id="JBEQCT010000003">
    <property type="protein sequence ID" value="MFM2485214.1"/>
    <property type="molecule type" value="Genomic_DNA"/>
</dbReference>
<dbReference type="PANTHER" id="PTHR43479">
    <property type="entry name" value="ACREF/ENVCD OPERON REPRESSOR-RELATED"/>
    <property type="match status" value="1"/>
</dbReference>
<dbReference type="RefSeq" id="WP_408623424.1">
    <property type="nucleotide sequence ID" value="NZ_JBEQCT010000003.1"/>
</dbReference>
<feature type="DNA-binding region" description="H-T-H motif" evidence="2">
    <location>
        <begin position="33"/>
        <end position="52"/>
    </location>
</feature>
<evidence type="ECO:0000256" key="1">
    <source>
        <dbReference type="ARBA" id="ARBA00023125"/>
    </source>
</evidence>
<dbReference type="PANTHER" id="PTHR43479:SF11">
    <property type="entry name" value="ACREF_ENVCD OPERON REPRESSOR-RELATED"/>
    <property type="match status" value="1"/>
</dbReference>
<organism evidence="4 5">
    <name type="scientific">Celerinatantimonas yamalensis</name>
    <dbReference type="NCBI Taxonomy" id="559956"/>
    <lineage>
        <taxon>Bacteria</taxon>
        <taxon>Pseudomonadati</taxon>
        <taxon>Pseudomonadota</taxon>
        <taxon>Gammaproteobacteria</taxon>
        <taxon>Celerinatantimonadaceae</taxon>
        <taxon>Celerinatantimonas</taxon>
    </lineage>
</organism>
<dbReference type="InterPro" id="IPR050624">
    <property type="entry name" value="HTH-type_Tx_Regulator"/>
</dbReference>
<feature type="domain" description="HTH tetR-type" evidence="3">
    <location>
        <begin position="10"/>
        <end position="70"/>
    </location>
</feature>
<dbReference type="Pfam" id="PF00440">
    <property type="entry name" value="TetR_N"/>
    <property type="match status" value="1"/>
</dbReference>
<evidence type="ECO:0000259" key="3">
    <source>
        <dbReference type="PROSITE" id="PS50977"/>
    </source>
</evidence>
<gene>
    <name evidence="4" type="ORF">ABUE30_09085</name>
</gene>
<evidence type="ECO:0000256" key="2">
    <source>
        <dbReference type="PROSITE-ProRule" id="PRU00335"/>
    </source>
</evidence>
<name>A0ABW9G762_9GAMM</name>
<reference evidence="4 5" key="1">
    <citation type="journal article" date="2013" name="Int. J. Syst. Evol. Microbiol.">
        <title>Celerinatantimonas yamalensis sp. nov., a cold-adapted diazotrophic bacterium from a cold permafrost brine.</title>
        <authorList>
            <person name="Shcherbakova V."/>
            <person name="Chuvilskaya N."/>
            <person name="Rivkina E."/>
            <person name="Demidov N."/>
            <person name="Uchaeva V."/>
            <person name="Suetin S."/>
            <person name="Suzina N."/>
            <person name="Gilichinsky D."/>
        </authorList>
    </citation>
    <scope>NUCLEOTIDE SEQUENCE [LARGE SCALE GENOMIC DNA]</scope>
    <source>
        <strain evidence="4 5">C7</strain>
    </source>
</reference>
<keyword evidence="5" id="KW-1185">Reference proteome</keyword>
<dbReference type="InterPro" id="IPR001647">
    <property type="entry name" value="HTH_TetR"/>
</dbReference>
<dbReference type="PROSITE" id="PS50977">
    <property type="entry name" value="HTH_TETR_2"/>
    <property type="match status" value="1"/>
</dbReference>